<organism evidence="3 4">
    <name type="scientific">Pestalotiopsis fici (strain W106-1 / CGMCC3.15140)</name>
    <dbReference type="NCBI Taxonomy" id="1229662"/>
    <lineage>
        <taxon>Eukaryota</taxon>
        <taxon>Fungi</taxon>
        <taxon>Dikarya</taxon>
        <taxon>Ascomycota</taxon>
        <taxon>Pezizomycotina</taxon>
        <taxon>Sordariomycetes</taxon>
        <taxon>Xylariomycetidae</taxon>
        <taxon>Amphisphaeriales</taxon>
        <taxon>Sporocadaceae</taxon>
        <taxon>Pestalotiopsis</taxon>
    </lineage>
</organism>
<evidence type="ECO:0000313" key="4">
    <source>
        <dbReference type="Proteomes" id="UP000030651"/>
    </source>
</evidence>
<evidence type="ECO:0000313" key="3">
    <source>
        <dbReference type="EMBL" id="ETS84188.1"/>
    </source>
</evidence>
<proteinExistence type="predicted"/>
<gene>
    <name evidence="3" type="ORF">PFICI_02213</name>
</gene>
<dbReference type="Pfam" id="PF07859">
    <property type="entry name" value="Abhydrolase_3"/>
    <property type="match status" value="1"/>
</dbReference>
<dbReference type="Proteomes" id="UP000030651">
    <property type="component" value="Unassembled WGS sequence"/>
</dbReference>
<dbReference type="Gene3D" id="3.40.50.1820">
    <property type="entry name" value="alpha/beta hydrolase"/>
    <property type="match status" value="1"/>
</dbReference>
<accession>W3XDL4</accession>
<keyword evidence="4" id="KW-1185">Reference proteome</keyword>
<reference evidence="4" key="1">
    <citation type="journal article" date="2015" name="BMC Genomics">
        <title>Genomic and transcriptomic analysis of the endophytic fungus Pestalotiopsis fici reveals its lifestyle and high potential for synthesis of natural products.</title>
        <authorList>
            <person name="Wang X."/>
            <person name="Zhang X."/>
            <person name="Liu L."/>
            <person name="Xiang M."/>
            <person name="Wang W."/>
            <person name="Sun X."/>
            <person name="Che Y."/>
            <person name="Guo L."/>
            <person name="Liu G."/>
            <person name="Guo L."/>
            <person name="Wang C."/>
            <person name="Yin W.B."/>
            <person name="Stadler M."/>
            <person name="Zhang X."/>
            <person name="Liu X."/>
        </authorList>
    </citation>
    <scope>NUCLEOTIDE SEQUENCE [LARGE SCALE GENOMIC DNA]</scope>
    <source>
        <strain evidence="4">W106-1 / CGMCC3.15140</strain>
    </source>
</reference>
<evidence type="ECO:0000259" key="2">
    <source>
        <dbReference type="Pfam" id="PF07859"/>
    </source>
</evidence>
<dbReference type="OrthoDB" id="408631at2759"/>
<dbReference type="EMBL" id="KI912110">
    <property type="protein sequence ID" value="ETS84188.1"/>
    <property type="molecule type" value="Genomic_DNA"/>
</dbReference>
<dbReference type="eggNOG" id="KOG1515">
    <property type="taxonomic scope" value="Eukaryota"/>
</dbReference>
<dbReference type="RefSeq" id="XP_007828985.1">
    <property type="nucleotide sequence ID" value="XM_007830794.1"/>
</dbReference>
<protein>
    <recommendedName>
        <fullName evidence="2">Alpha/beta hydrolase fold-3 domain-containing protein</fullName>
    </recommendedName>
</protein>
<keyword evidence="1" id="KW-0378">Hydrolase</keyword>
<evidence type="ECO:0000256" key="1">
    <source>
        <dbReference type="ARBA" id="ARBA00022801"/>
    </source>
</evidence>
<name>W3XDL4_PESFW</name>
<dbReference type="InParanoid" id="W3XDL4"/>
<dbReference type="InterPro" id="IPR050300">
    <property type="entry name" value="GDXG_lipolytic_enzyme"/>
</dbReference>
<dbReference type="GeneID" id="19267226"/>
<dbReference type="OMA" id="VGWPHTF"/>
<dbReference type="GO" id="GO:0016787">
    <property type="term" value="F:hydrolase activity"/>
    <property type="evidence" value="ECO:0007669"/>
    <property type="project" value="UniProtKB-KW"/>
</dbReference>
<dbReference type="InterPro" id="IPR013094">
    <property type="entry name" value="AB_hydrolase_3"/>
</dbReference>
<dbReference type="SUPFAM" id="SSF53474">
    <property type="entry name" value="alpha/beta-Hydrolases"/>
    <property type="match status" value="1"/>
</dbReference>
<dbReference type="KEGG" id="pfy:PFICI_02213"/>
<dbReference type="AlphaFoldDB" id="W3XDL4"/>
<dbReference type="PANTHER" id="PTHR48081">
    <property type="entry name" value="AB HYDROLASE SUPERFAMILY PROTEIN C4A8.06C"/>
    <property type="match status" value="1"/>
</dbReference>
<dbReference type="HOGENOM" id="CLU_012494_1_0_1"/>
<dbReference type="InterPro" id="IPR029058">
    <property type="entry name" value="AB_hydrolase_fold"/>
</dbReference>
<feature type="domain" description="Alpha/beta hydrolase fold-3" evidence="2">
    <location>
        <begin position="118"/>
        <end position="335"/>
    </location>
</feature>
<sequence>MTNFDSLVLETPPPLDPAWLKHEEAAGLRKPKAVLTAIERQPIYASDCRARNAAMMASGARDHDLSRGIRVQALTVPSRLHNDDHQIPLLKYTLEEHHEHGQVTEAGNTDERQQRIVLFYIHGGGLLVGEADSEDLSCRRLVKHFSGSTSSPNDTLHKVDPSIVLYSAGYRLMPQVPAQTCVSDVIAAFEAVRQSHSTGKFVIVGSSSGGELAALLSHSLPPGSVQGILLRCPVTVDAPLNIPPQFKKSHMSASQPFETSLLGRFNRQVPRDGLDRMPLEMPVEQIRALKLPRTWIQVCTNDVLYSDGVCYAELLEGSGVEVKVDVIAGWPHTFWLKAPHLSRALEVENAMLEGLDWVLAQ</sequence>